<proteinExistence type="predicted"/>
<dbReference type="GO" id="GO:0016020">
    <property type="term" value="C:membrane"/>
    <property type="evidence" value="ECO:0007669"/>
    <property type="project" value="UniProtKB-SubCell"/>
</dbReference>
<feature type="transmembrane region" description="Helical" evidence="7">
    <location>
        <begin position="142"/>
        <end position="165"/>
    </location>
</feature>
<dbReference type="AlphaFoldDB" id="A0A139IGG5"/>
<dbReference type="InterPro" id="IPR020846">
    <property type="entry name" value="MFS_dom"/>
</dbReference>
<evidence type="ECO:0000313" key="10">
    <source>
        <dbReference type="Proteomes" id="UP000073492"/>
    </source>
</evidence>
<comment type="subcellular location">
    <subcellularLocation>
        <location evidence="1">Membrane</location>
        <topology evidence="1">Multi-pass membrane protein</topology>
    </subcellularLocation>
</comment>
<dbReference type="OrthoDB" id="2962993at2759"/>
<dbReference type="InterPro" id="IPR011701">
    <property type="entry name" value="MFS"/>
</dbReference>
<feature type="domain" description="Major facilitator superfamily (MFS) profile" evidence="8">
    <location>
        <begin position="76"/>
        <end position="491"/>
    </location>
</feature>
<keyword evidence="10" id="KW-1185">Reference proteome</keyword>
<dbReference type="FunFam" id="1.20.1250.20:FF:000013">
    <property type="entry name" value="MFS general substrate transporter"/>
    <property type="match status" value="1"/>
</dbReference>
<evidence type="ECO:0000313" key="9">
    <source>
        <dbReference type="EMBL" id="KXT13804.1"/>
    </source>
</evidence>
<dbReference type="FunFam" id="1.20.1250.20:FF:000034">
    <property type="entry name" value="MFS general substrate transporter"/>
    <property type="match status" value="1"/>
</dbReference>
<keyword evidence="4 7" id="KW-1133">Transmembrane helix</keyword>
<keyword evidence="2" id="KW-0813">Transport</keyword>
<feature type="transmembrane region" description="Helical" evidence="7">
    <location>
        <begin position="463"/>
        <end position="484"/>
    </location>
</feature>
<dbReference type="SUPFAM" id="SSF103473">
    <property type="entry name" value="MFS general substrate transporter"/>
    <property type="match status" value="1"/>
</dbReference>
<feature type="compositionally biased region" description="Basic and acidic residues" evidence="6">
    <location>
        <begin position="14"/>
        <end position="23"/>
    </location>
</feature>
<feature type="transmembrane region" description="Helical" evidence="7">
    <location>
        <begin position="114"/>
        <end position="135"/>
    </location>
</feature>
<evidence type="ECO:0000256" key="1">
    <source>
        <dbReference type="ARBA" id="ARBA00004141"/>
    </source>
</evidence>
<sequence length="522" mass="57490">MPLSVMPQLSTRSTRTEDSDKTGRSTTNSTSIDFAELRHLNEKSKRPTGDVESSLSLLDLSHLDTKALTRKIDFRIMPMIIILYMCSYLDRVNIGNARLMGFEEDLGLVGNQYQIAVSVFFVTYCITEIPSNLLIKKIGPNYFLPTITIGWGIIASCTAACHNFTGLITVRLLLGVVEAGLMPGLILYLTMFYTRWQLGLRTALLFCASPLAGVLGGLIAYGVEHMDGIAGLGAWRWLMIIEGVPTTLVGIAAYFVLPAPPEQTPFLSRSERCLLLAVRRSESGQTASAQHFYWKDVVAGLNDWQIWLFCITGFAHGVLSYGFSIFLPTIIKAIGNWDAGKTQALTVPVYAAGVVVYLIMARISDRIQQRGLLATTFNMIAVVGYGMLAANHSAALSYTGCFVIAIGLYTGNGLPLAWLPANKPRWAKRAYTIAIWGAFTNMGGCSVPFLFKSEDGPKYIMAYAVSMGLVTAGCAIMLGMSCYYRWMNKRRAMGLEDWRMAGKTEEEVDAMGDDSPRFQYQP</sequence>
<evidence type="ECO:0000259" key="8">
    <source>
        <dbReference type="PROSITE" id="PS50850"/>
    </source>
</evidence>
<evidence type="ECO:0000256" key="2">
    <source>
        <dbReference type="ARBA" id="ARBA00022448"/>
    </source>
</evidence>
<gene>
    <name evidence="9" type="ORF">AC579_2339</name>
</gene>
<organism evidence="9 10">
    <name type="scientific">Pseudocercospora musae</name>
    <dbReference type="NCBI Taxonomy" id="113226"/>
    <lineage>
        <taxon>Eukaryota</taxon>
        <taxon>Fungi</taxon>
        <taxon>Dikarya</taxon>
        <taxon>Ascomycota</taxon>
        <taxon>Pezizomycotina</taxon>
        <taxon>Dothideomycetes</taxon>
        <taxon>Dothideomycetidae</taxon>
        <taxon>Mycosphaerellales</taxon>
        <taxon>Mycosphaerellaceae</taxon>
        <taxon>Pseudocercospora</taxon>
    </lineage>
</organism>
<feature type="transmembrane region" description="Helical" evidence="7">
    <location>
        <begin position="306"/>
        <end position="331"/>
    </location>
</feature>
<evidence type="ECO:0000256" key="7">
    <source>
        <dbReference type="SAM" id="Phobius"/>
    </source>
</evidence>
<dbReference type="GO" id="GO:0022857">
    <property type="term" value="F:transmembrane transporter activity"/>
    <property type="evidence" value="ECO:0007669"/>
    <property type="project" value="InterPro"/>
</dbReference>
<feature type="transmembrane region" description="Helical" evidence="7">
    <location>
        <begin position="235"/>
        <end position="257"/>
    </location>
</feature>
<dbReference type="PANTHER" id="PTHR43791">
    <property type="entry name" value="PERMEASE-RELATED"/>
    <property type="match status" value="1"/>
</dbReference>
<dbReference type="PANTHER" id="PTHR43791:SF91">
    <property type="entry name" value="MAJOR FACILITATOR SUPERFAMILY (MFS) PROFILE DOMAIN-CONTAINING PROTEIN-RELATED"/>
    <property type="match status" value="1"/>
</dbReference>
<name>A0A139IGG5_9PEZI</name>
<comment type="caution">
    <text evidence="9">The sequence shown here is derived from an EMBL/GenBank/DDBJ whole genome shotgun (WGS) entry which is preliminary data.</text>
</comment>
<feature type="transmembrane region" description="Helical" evidence="7">
    <location>
        <begin position="431"/>
        <end position="451"/>
    </location>
</feature>
<evidence type="ECO:0000256" key="5">
    <source>
        <dbReference type="ARBA" id="ARBA00023136"/>
    </source>
</evidence>
<dbReference type="PROSITE" id="PS50850">
    <property type="entry name" value="MFS"/>
    <property type="match status" value="1"/>
</dbReference>
<feature type="region of interest" description="Disordered" evidence="6">
    <location>
        <begin position="1"/>
        <end position="28"/>
    </location>
</feature>
<keyword evidence="5 7" id="KW-0472">Membrane</keyword>
<feature type="transmembrane region" description="Helical" evidence="7">
    <location>
        <begin position="343"/>
        <end position="360"/>
    </location>
</feature>
<reference evidence="9 10" key="1">
    <citation type="submission" date="2015-07" db="EMBL/GenBank/DDBJ databases">
        <title>Comparative genomics of the Sigatoka disease complex on banana suggests a link between parallel evolutionary changes in Pseudocercospora fijiensis and Pseudocercospora eumusae and increased virulence on the banana host.</title>
        <authorList>
            <person name="Chang T.-C."/>
            <person name="Salvucci A."/>
            <person name="Crous P.W."/>
            <person name="Stergiopoulos I."/>
        </authorList>
    </citation>
    <scope>NUCLEOTIDE SEQUENCE [LARGE SCALE GENOMIC DNA]</scope>
    <source>
        <strain evidence="9 10">CBS 116634</strain>
    </source>
</reference>
<dbReference type="Pfam" id="PF07690">
    <property type="entry name" value="MFS_1"/>
    <property type="match status" value="1"/>
</dbReference>
<feature type="transmembrane region" description="Helical" evidence="7">
    <location>
        <begin position="203"/>
        <end position="223"/>
    </location>
</feature>
<dbReference type="EMBL" id="LFZO01000104">
    <property type="protein sequence ID" value="KXT13804.1"/>
    <property type="molecule type" value="Genomic_DNA"/>
</dbReference>
<protein>
    <recommendedName>
        <fullName evidence="8">Major facilitator superfamily (MFS) profile domain-containing protein</fullName>
    </recommendedName>
</protein>
<dbReference type="InterPro" id="IPR036259">
    <property type="entry name" value="MFS_trans_sf"/>
</dbReference>
<dbReference type="Proteomes" id="UP000073492">
    <property type="component" value="Unassembled WGS sequence"/>
</dbReference>
<keyword evidence="3 7" id="KW-0812">Transmembrane</keyword>
<evidence type="ECO:0000256" key="4">
    <source>
        <dbReference type="ARBA" id="ARBA00022989"/>
    </source>
</evidence>
<feature type="transmembrane region" description="Helical" evidence="7">
    <location>
        <begin position="171"/>
        <end position="191"/>
    </location>
</feature>
<feature type="transmembrane region" description="Helical" evidence="7">
    <location>
        <begin position="372"/>
        <end position="390"/>
    </location>
</feature>
<dbReference type="EMBL" id="LFZO01000104">
    <property type="protein sequence ID" value="KXT13807.1"/>
    <property type="molecule type" value="Genomic_DNA"/>
</dbReference>
<evidence type="ECO:0000256" key="6">
    <source>
        <dbReference type="SAM" id="MobiDB-lite"/>
    </source>
</evidence>
<feature type="transmembrane region" description="Helical" evidence="7">
    <location>
        <begin position="396"/>
        <end position="419"/>
    </location>
</feature>
<dbReference type="Gene3D" id="1.20.1250.20">
    <property type="entry name" value="MFS general substrate transporter like domains"/>
    <property type="match status" value="2"/>
</dbReference>
<accession>A0A139IGG5</accession>
<evidence type="ECO:0000256" key="3">
    <source>
        <dbReference type="ARBA" id="ARBA00022692"/>
    </source>
</evidence>